<evidence type="ECO:0000313" key="1">
    <source>
        <dbReference type="EMBL" id="PWG01991.1"/>
    </source>
</evidence>
<accession>A0A2U2J129</accession>
<organism evidence="1 2">
    <name type="scientific">Allosphingosinicella humi</name>
    <dbReference type="NCBI Taxonomy" id="2068657"/>
    <lineage>
        <taxon>Bacteria</taxon>
        <taxon>Pseudomonadati</taxon>
        <taxon>Pseudomonadota</taxon>
        <taxon>Alphaproteobacteria</taxon>
        <taxon>Sphingomonadales</taxon>
        <taxon>Sphingomonadaceae</taxon>
        <taxon>Allosphingosinicella</taxon>
    </lineage>
</organism>
<evidence type="ECO:0000313" key="2">
    <source>
        <dbReference type="Proteomes" id="UP000245916"/>
    </source>
</evidence>
<dbReference type="EMBL" id="QFFF01000001">
    <property type="protein sequence ID" value="PWG01991.1"/>
    <property type="molecule type" value="Genomic_DNA"/>
</dbReference>
<dbReference type="AlphaFoldDB" id="A0A2U2J129"/>
<gene>
    <name evidence="1" type="ORF">DF286_03255</name>
</gene>
<reference evidence="1 2" key="1">
    <citation type="submission" date="2018-05" db="EMBL/GenBank/DDBJ databases">
        <title>Genome of Sphingosinicella humi QZX222.</title>
        <authorList>
            <person name="Qiao Z."/>
            <person name="Wang G."/>
        </authorList>
    </citation>
    <scope>NUCLEOTIDE SEQUENCE [LARGE SCALE GENOMIC DNA]</scope>
    <source>
        <strain evidence="1 2">QZX222</strain>
    </source>
</reference>
<comment type="caution">
    <text evidence="1">The sequence shown here is derived from an EMBL/GenBank/DDBJ whole genome shotgun (WGS) entry which is preliminary data.</text>
</comment>
<protein>
    <submittedName>
        <fullName evidence="1">Uncharacterized protein</fullName>
    </submittedName>
</protein>
<sequence length="145" mass="16271">MLEELHWVVPDSLEDTAERWARDAATNGILGSFSAQGERRHGQRLLRLLGAKFGGYELMPRLTASPQIKRREGLPPPVDAVQARTLLAGAVDDWNYEIVRAREGAQEGGDADQRAGNLTRWKNLNPRLLRMGAEMRNLFRVVLPT</sequence>
<proteinExistence type="predicted"/>
<dbReference type="Proteomes" id="UP000245916">
    <property type="component" value="Unassembled WGS sequence"/>
</dbReference>
<name>A0A2U2J129_9SPHN</name>
<keyword evidence="2" id="KW-1185">Reference proteome</keyword>